<keyword evidence="3" id="KW-0489">Methyltransferase</keyword>
<keyword evidence="4" id="KW-0808">Transferase</keyword>
<dbReference type="PROSITE" id="PS01131">
    <property type="entry name" value="RRNA_A_DIMETH"/>
    <property type="match status" value="1"/>
</dbReference>
<dbReference type="InterPro" id="IPR029063">
    <property type="entry name" value="SAM-dependent_MTases_sf"/>
</dbReference>
<evidence type="ECO:0000256" key="3">
    <source>
        <dbReference type="ARBA" id="ARBA00022603"/>
    </source>
</evidence>
<dbReference type="PANTHER" id="PTHR11727">
    <property type="entry name" value="DIMETHYLADENOSINE TRANSFERASE"/>
    <property type="match status" value="1"/>
</dbReference>
<dbReference type="EMBL" id="BARS01039804">
    <property type="protein sequence ID" value="GAG23138.1"/>
    <property type="molecule type" value="Genomic_DNA"/>
</dbReference>
<dbReference type="PROSITE" id="PS51689">
    <property type="entry name" value="SAM_RNA_A_N6_MT"/>
    <property type="match status" value="1"/>
</dbReference>
<dbReference type="PANTHER" id="PTHR11727:SF7">
    <property type="entry name" value="DIMETHYLADENOSINE TRANSFERASE-RELATED"/>
    <property type="match status" value="1"/>
</dbReference>
<keyword evidence="1" id="KW-0963">Cytoplasm</keyword>
<dbReference type="GO" id="GO:0003723">
    <property type="term" value="F:RNA binding"/>
    <property type="evidence" value="ECO:0007669"/>
    <property type="project" value="UniProtKB-KW"/>
</dbReference>
<dbReference type="AlphaFoldDB" id="X0WF45"/>
<feature type="region of interest" description="Disordered" evidence="7">
    <location>
        <begin position="95"/>
        <end position="118"/>
    </location>
</feature>
<organism evidence="9">
    <name type="scientific">marine sediment metagenome</name>
    <dbReference type="NCBI Taxonomy" id="412755"/>
    <lineage>
        <taxon>unclassified sequences</taxon>
        <taxon>metagenomes</taxon>
        <taxon>ecological metagenomes</taxon>
    </lineage>
</organism>
<dbReference type="SUPFAM" id="SSF53335">
    <property type="entry name" value="S-adenosyl-L-methionine-dependent methyltransferases"/>
    <property type="match status" value="1"/>
</dbReference>
<feature type="domain" description="Ribosomal RNA adenine methylase transferase N-terminal" evidence="8">
    <location>
        <begin position="12"/>
        <end position="213"/>
    </location>
</feature>
<dbReference type="GO" id="GO:0000179">
    <property type="term" value="F:rRNA (adenine-N6,N6-)-dimethyltransferase activity"/>
    <property type="evidence" value="ECO:0007669"/>
    <property type="project" value="InterPro"/>
</dbReference>
<dbReference type="InterPro" id="IPR020596">
    <property type="entry name" value="rRNA_Ade_Mease_Trfase_CS"/>
</dbReference>
<reference evidence="9" key="1">
    <citation type="journal article" date="2014" name="Front. Microbiol.">
        <title>High frequency of phylogenetically diverse reductive dehalogenase-homologous genes in deep subseafloor sedimentary metagenomes.</title>
        <authorList>
            <person name="Kawai M."/>
            <person name="Futagami T."/>
            <person name="Toyoda A."/>
            <person name="Takaki Y."/>
            <person name="Nishi S."/>
            <person name="Hori S."/>
            <person name="Arai W."/>
            <person name="Tsubouchi T."/>
            <person name="Morono Y."/>
            <person name="Uchiyama I."/>
            <person name="Ito T."/>
            <person name="Fujiyama A."/>
            <person name="Inagaki F."/>
            <person name="Takami H."/>
        </authorList>
    </citation>
    <scope>NUCLEOTIDE SEQUENCE</scope>
    <source>
        <strain evidence="9">Expedition CK06-06</strain>
    </source>
</reference>
<feature type="non-terminal residue" evidence="9">
    <location>
        <position position="1"/>
    </location>
</feature>
<dbReference type="Pfam" id="PF00398">
    <property type="entry name" value="RrnaAD"/>
    <property type="match status" value="1"/>
</dbReference>
<evidence type="ECO:0000259" key="8">
    <source>
        <dbReference type="SMART" id="SM00650"/>
    </source>
</evidence>
<evidence type="ECO:0000256" key="5">
    <source>
        <dbReference type="ARBA" id="ARBA00022691"/>
    </source>
</evidence>
<evidence type="ECO:0000256" key="1">
    <source>
        <dbReference type="ARBA" id="ARBA00022490"/>
    </source>
</evidence>
<dbReference type="InterPro" id="IPR001737">
    <property type="entry name" value="KsgA/Erm"/>
</dbReference>
<gene>
    <name evidence="9" type="ORF">S01H1_60755</name>
</gene>
<comment type="caution">
    <text evidence="9">The sequence shown here is derived from an EMBL/GenBank/DDBJ whole genome shotgun (WGS) entry which is preliminary data.</text>
</comment>
<dbReference type="SMART" id="SM00650">
    <property type="entry name" value="rADc"/>
    <property type="match status" value="1"/>
</dbReference>
<keyword evidence="5" id="KW-0949">S-adenosyl-L-methionine</keyword>
<dbReference type="InterPro" id="IPR011530">
    <property type="entry name" value="rRNA_adenine_dimethylase"/>
</dbReference>
<dbReference type="InterPro" id="IPR020598">
    <property type="entry name" value="rRNA_Ade_methylase_Trfase_N"/>
</dbReference>
<evidence type="ECO:0000256" key="6">
    <source>
        <dbReference type="ARBA" id="ARBA00022884"/>
    </source>
</evidence>
<dbReference type="CDD" id="cd02440">
    <property type="entry name" value="AdoMet_MTases"/>
    <property type="match status" value="1"/>
</dbReference>
<dbReference type="GO" id="GO:0005829">
    <property type="term" value="C:cytosol"/>
    <property type="evidence" value="ECO:0007669"/>
    <property type="project" value="TreeGrafter"/>
</dbReference>
<evidence type="ECO:0000256" key="4">
    <source>
        <dbReference type="ARBA" id="ARBA00022679"/>
    </source>
</evidence>
<proteinExistence type="inferred from homology"/>
<protein>
    <recommendedName>
        <fullName evidence="8">Ribosomal RNA adenine methylase transferase N-terminal domain-containing protein</fullName>
    </recommendedName>
</protein>
<name>X0WF45_9ZZZZ</name>
<evidence type="ECO:0000256" key="7">
    <source>
        <dbReference type="SAM" id="MobiDB-lite"/>
    </source>
</evidence>
<evidence type="ECO:0000256" key="2">
    <source>
        <dbReference type="ARBA" id="ARBA00022552"/>
    </source>
</evidence>
<keyword evidence="2" id="KW-0698">rRNA processing</keyword>
<sequence>RLGQNFLIDEGILDRIIEVADLNKKDVVIEIGPGMGTLTKGLAEKAKKVLAIELDENLVKLLKKTLAHLKNVEIIQGDILKINLKESIKSKVPLGDLESPRDERQSLPRGSRVPSGREAKSKVKVVANLPYYITTPTIIHLLKAREIFSNIVVMVQKEVGKRMVAEPCTKDYGALSLLVQYYTKPRIAIKVSRNAFLPEPEVDSCVVNLAVLGKPAVEVEDEELFFKVVRAAFEQRRKTLKNALSRTRDLDLSK</sequence>
<dbReference type="InterPro" id="IPR023165">
    <property type="entry name" value="rRNA_Ade_diMease-like_C"/>
</dbReference>
<accession>X0WF45</accession>
<keyword evidence="6" id="KW-0694">RNA-binding</keyword>
<dbReference type="Gene3D" id="1.10.8.100">
    <property type="entry name" value="Ribosomal RNA adenine dimethylase-like, domain 2"/>
    <property type="match status" value="1"/>
</dbReference>
<evidence type="ECO:0000313" key="9">
    <source>
        <dbReference type="EMBL" id="GAG23138.1"/>
    </source>
</evidence>
<dbReference type="HAMAP" id="MF_00607">
    <property type="entry name" value="16SrRNA_methyltr_A"/>
    <property type="match status" value="1"/>
</dbReference>
<feature type="non-terminal residue" evidence="9">
    <location>
        <position position="254"/>
    </location>
</feature>
<dbReference type="Gene3D" id="3.40.50.150">
    <property type="entry name" value="Vaccinia Virus protein VP39"/>
    <property type="match status" value="1"/>
</dbReference>